<dbReference type="SUPFAM" id="SSF51735">
    <property type="entry name" value="NAD(P)-binding Rossmann-fold domains"/>
    <property type="match status" value="1"/>
</dbReference>
<sequence length="352" mass="38219">MACRFPARAKANRRGIIRFITSLTMGTQARPLVARTPIIELPAELQKTIKEASKDFEVINIELDQITKEMARRVEGLLLYTPAYLPVNSKVMGYFPNLKVISNCGVGINHIDTAAATERGIAVGNTPDVVTDCSADLAFSLLLASARNVVEGDRIAKSPETKEFLHLHGYFGSKVSGSTIGIVGLGRIGSAVAKRANGFGMKVLYHNRNRRKADDEKKLDAHFCTTLSDLLPQSDFVVLCTPLTSETRHLIAAKELSLMKPTATLVNIARGGVVNHEDLTDALKNGVIRAAALDVTEPEPLPRDHPLLKMANVTLTPHFGSATANTRMKMMELAVMNLRAGLNGEQLPFGVN</sequence>
<dbReference type="InterPro" id="IPR050223">
    <property type="entry name" value="D-isomer_2-hydroxyacid_DH"/>
</dbReference>
<dbReference type="Proteomes" id="UP001159427">
    <property type="component" value="Unassembled WGS sequence"/>
</dbReference>
<accession>A0ABN8PNC7</accession>
<evidence type="ECO:0000259" key="4">
    <source>
        <dbReference type="Pfam" id="PF00389"/>
    </source>
</evidence>
<dbReference type="PANTHER" id="PTHR10996:SF257">
    <property type="entry name" value="GLYOXYLATE REDUCTASE 1"/>
    <property type="match status" value="1"/>
</dbReference>
<dbReference type="SUPFAM" id="SSF52283">
    <property type="entry name" value="Formate/glycerate dehydrogenase catalytic domain-like"/>
    <property type="match status" value="1"/>
</dbReference>
<proteinExistence type="inferred from homology"/>
<dbReference type="Gene3D" id="3.40.50.720">
    <property type="entry name" value="NAD(P)-binding Rossmann-like Domain"/>
    <property type="match status" value="2"/>
</dbReference>
<evidence type="ECO:0000259" key="5">
    <source>
        <dbReference type="Pfam" id="PF02826"/>
    </source>
</evidence>
<comment type="caution">
    <text evidence="6">The sequence shown here is derived from an EMBL/GenBank/DDBJ whole genome shotgun (WGS) entry which is preliminary data.</text>
</comment>
<evidence type="ECO:0000256" key="2">
    <source>
        <dbReference type="ARBA" id="ARBA00023002"/>
    </source>
</evidence>
<dbReference type="EMBL" id="CALNXI010000931">
    <property type="protein sequence ID" value="CAH3147458.1"/>
    <property type="molecule type" value="Genomic_DNA"/>
</dbReference>
<dbReference type="Pfam" id="PF00389">
    <property type="entry name" value="2-Hacid_dh"/>
    <property type="match status" value="1"/>
</dbReference>
<evidence type="ECO:0000313" key="6">
    <source>
        <dbReference type="EMBL" id="CAH3147458.1"/>
    </source>
</evidence>
<keyword evidence="7" id="KW-1185">Reference proteome</keyword>
<evidence type="ECO:0000256" key="1">
    <source>
        <dbReference type="ARBA" id="ARBA00005854"/>
    </source>
</evidence>
<dbReference type="InterPro" id="IPR036291">
    <property type="entry name" value="NAD(P)-bd_dom_sf"/>
</dbReference>
<dbReference type="Pfam" id="PF02826">
    <property type="entry name" value="2-Hacid_dh_C"/>
    <property type="match status" value="1"/>
</dbReference>
<dbReference type="InterPro" id="IPR006140">
    <property type="entry name" value="D-isomer_DH_NAD-bd"/>
</dbReference>
<name>A0ABN8PNC7_9CNID</name>
<evidence type="ECO:0000256" key="3">
    <source>
        <dbReference type="RuleBase" id="RU003719"/>
    </source>
</evidence>
<dbReference type="CDD" id="cd05301">
    <property type="entry name" value="GDH"/>
    <property type="match status" value="1"/>
</dbReference>
<feature type="domain" description="D-isomer specific 2-hydroxyacid dehydrogenase catalytic" evidence="4">
    <location>
        <begin position="43"/>
        <end position="352"/>
    </location>
</feature>
<comment type="similarity">
    <text evidence="1 3">Belongs to the D-isomer specific 2-hydroxyacid dehydrogenase family.</text>
</comment>
<reference evidence="6 7" key="1">
    <citation type="submission" date="2022-05" db="EMBL/GenBank/DDBJ databases">
        <authorList>
            <consortium name="Genoscope - CEA"/>
            <person name="William W."/>
        </authorList>
    </citation>
    <scope>NUCLEOTIDE SEQUENCE [LARGE SCALE GENOMIC DNA]</scope>
</reference>
<organism evidence="6 7">
    <name type="scientific">Porites evermanni</name>
    <dbReference type="NCBI Taxonomy" id="104178"/>
    <lineage>
        <taxon>Eukaryota</taxon>
        <taxon>Metazoa</taxon>
        <taxon>Cnidaria</taxon>
        <taxon>Anthozoa</taxon>
        <taxon>Hexacorallia</taxon>
        <taxon>Scleractinia</taxon>
        <taxon>Fungiina</taxon>
        <taxon>Poritidae</taxon>
        <taxon>Porites</taxon>
    </lineage>
</organism>
<evidence type="ECO:0000313" key="7">
    <source>
        <dbReference type="Proteomes" id="UP001159427"/>
    </source>
</evidence>
<keyword evidence="2 3" id="KW-0560">Oxidoreductase</keyword>
<protein>
    <submittedName>
        <fullName evidence="6">Uncharacterized protein</fullName>
    </submittedName>
</protein>
<dbReference type="InterPro" id="IPR029752">
    <property type="entry name" value="D-isomer_DH_CS1"/>
</dbReference>
<feature type="domain" description="D-isomer specific 2-hydroxyacid dehydrogenase NAD-binding" evidence="5">
    <location>
        <begin position="139"/>
        <end position="320"/>
    </location>
</feature>
<gene>
    <name evidence="6" type="ORF">PEVE_00044289</name>
</gene>
<dbReference type="InterPro" id="IPR006139">
    <property type="entry name" value="D-isomer_2_OHA_DH_cat_dom"/>
</dbReference>
<dbReference type="PANTHER" id="PTHR10996">
    <property type="entry name" value="2-HYDROXYACID DEHYDROGENASE-RELATED"/>
    <property type="match status" value="1"/>
</dbReference>
<dbReference type="PROSITE" id="PS00065">
    <property type="entry name" value="D_2_HYDROXYACID_DH_1"/>
    <property type="match status" value="1"/>
</dbReference>